<proteinExistence type="predicted"/>
<protein>
    <submittedName>
        <fullName evidence="1">6466_t:CDS:1</fullName>
    </submittedName>
</protein>
<reference evidence="1 2" key="1">
    <citation type="submission" date="2021-06" db="EMBL/GenBank/DDBJ databases">
        <authorList>
            <person name="Kallberg Y."/>
            <person name="Tangrot J."/>
            <person name="Rosling A."/>
        </authorList>
    </citation>
    <scope>NUCLEOTIDE SEQUENCE [LARGE SCALE GENOMIC DNA]</scope>
    <source>
        <strain evidence="1 2">120-4 pot B 10/14</strain>
    </source>
</reference>
<gene>
    <name evidence="1" type="ORF">GMARGA_LOCUS46249</name>
</gene>
<organism evidence="1 2">
    <name type="scientific">Gigaspora margarita</name>
    <dbReference type="NCBI Taxonomy" id="4874"/>
    <lineage>
        <taxon>Eukaryota</taxon>
        <taxon>Fungi</taxon>
        <taxon>Fungi incertae sedis</taxon>
        <taxon>Mucoromycota</taxon>
        <taxon>Glomeromycotina</taxon>
        <taxon>Glomeromycetes</taxon>
        <taxon>Diversisporales</taxon>
        <taxon>Gigasporaceae</taxon>
        <taxon>Gigaspora</taxon>
    </lineage>
</organism>
<dbReference type="EMBL" id="CAJVQB010170913">
    <property type="protein sequence ID" value="CAG8857430.1"/>
    <property type="molecule type" value="Genomic_DNA"/>
</dbReference>
<feature type="non-terminal residue" evidence="1">
    <location>
        <position position="1"/>
    </location>
</feature>
<keyword evidence="2" id="KW-1185">Reference proteome</keyword>
<dbReference type="Proteomes" id="UP000789901">
    <property type="component" value="Unassembled WGS sequence"/>
</dbReference>
<evidence type="ECO:0000313" key="2">
    <source>
        <dbReference type="Proteomes" id="UP000789901"/>
    </source>
</evidence>
<comment type="caution">
    <text evidence="1">The sequence shown here is derived from an EMBL/GenBank/DDBJ whole genome shotgun (WGS) entry which is preliminary data.</text>
</comment>
<sequence>EEDTQEEVTLNIASTVKLILILQKTVTHIKQKKWTDLWSSMPKKVNSNDLKEITTLIEIITEENKFTMLKPLKKMMIILDIKNTKNTKNT</sequence>
<evidence type="ECO:0000313" key="1">
    <source>
        <dbReference type="EMBL" id="CAG8857430.1"/>
    </source>
</evidence>
<accession>A0ABN7XST1</accession>
<name>A0ABN7XST1_GIGMA</name>